<feature type="compositionally biased region" description="Polar residues" evidence="1">
    <location>
        <begin position="44"/>
        <end position="63"/>
    </location>
</feature>
<name>A0AAD2JI42_9STRA</name>
<protein>
    <recommendedName>
        <fullName evidence="5">Peroxisomal membrane protein PEX16</fullName>
    </recommendedName>
</protein>
<evidence type="ECO:0000256" key="1">
    <source>
        <dbReference type="SAM" id="MobiDB-lite"/>
    </source>
</evidence>
<organism evidence="3 4">
    <name type="scientific">Cylindrotheca closterium</name>
    <dbReference type="NCBI Taxonomy" id="2856"/>
    <lineage>
        <taxon>Eukaryota</taxon>
        <taxon>Sar</taxon>
        <taxon>Stramenopiles</taxon>
        <taxon>Ochrophyta</taxon>
        <taxon>Bacillariophyta</taxon>
        <taxon>Bacillariophyceae</taxon>
        <taxon>Bacillariophycidae</taxon>
        <taxon>Bacillariales</taxon>
        <taxon>Bacillariaceae</taxon>
        <taxon>Cylindrotheca</taxon>
    </lineage>
</organism>
<reference evidence="3" key="1">
    <citation type="submission" date="2023-08" db="EMBL/GenBank/DDBJ databases">
        <authorList>
            <person name="Audoor S."/>
            <person name="Bilcke G."/>
        </authorList>
    </citation>
    <scope>NUCLEOTIDE SEQUENCE</scope>
</reference>
<proteinExistence type="predicted"/>
<comment type="caution">
    <text evidence="3">The sequence shown here is derived from an EMBL/GenBank/DDBJ whole genome shotgun (WGS) entry which is preliminary data.</text>
</comment>
<dbReference type="Proteomes" id="UP001295423">
    <property type="component" value="Unassembled WGS sequence"/>
</dbReference>
<evidence type="ECO:0000313" key="4">
    <source>
        <dbReference type="Proteomes" id="UP001295423"/>
    </source>
</evidence>
<sequence>MCATAMLLLSLSSSSSAFHSSRREPFAMLYRRDVRDTSTDFYRESTSSHPRQAPTTSRLQYSDGNEEDSSSTREPVWWNGLFTPQSDTINEQDSVDKYLEFLHKRYDRLHEEKEEENPLSAMNWLLQGSPKGEVLASKQQKEDALYVLGVAGLASQKLLQKHPQLVDAKQDSDIRVMSRPPAPIEALDTIVTSAEDVTFGHLVIKRVLVPFVKVLYFVHRQKQLFLDVQLSRAKGHATNLTKKVVRSLIYAPVRITKSIIDFGGGRASIGSTLALASAMFVLLRPLLQGLLSEGTV</sequence>
<keyword evidence="2" id="KW-0732">Signal</keyword>
<feature type="chain" id="PRO_5042015508" description="Peroxisomal membrane protein PEX16" evidence="2">
    <location>
        <begin position="18"/>
        <end position="296"/>
    </location>
</feature>
<keyword evidence="4" id="KW-1185">Reference proteome</keyword>
<evidence type="ECO:0000256" key="2">
    <source>
        <dbReference type="SAM" id="SignalP"/>
    </source>
</evidence>
<dbReference type="EMBL" id="CAKOGP040001825">
    <property type="protein sequence ID" value="CAJ1953320.1"/>
    <property type="molecule type" value="Genomic_DNA"/>
</dbReference>
<feature type="region of interest" description="Disordered" evidence="1">
    <location>
        <begin position="41"/>
        <end position="77"/>
    </location>
</feature>
<feature type="signal peptide" evidence="2">
    <location>
        <begin position="1"/>
        <end position="17"/>
    </location>
</feature>
<dbReference type="AlphaFoldDB" id="A0AAD2JI42"/>
<gene>
    <name evidence="3" type="ORF">CYCCA115_LOCUS13971</name>
</gene>
<evidence type="ECO:0008006" key="5">
    <source>
        <dbReference type="Google" id="ProtNLM"/>
    </source>
</evidence>
<accession>A0AAD2JI42</accession>
<evidence type="ECO:0000313" key="3">
    <source>
        <dbReference type="EMBL" id="CAJ1953320.1"/>
    </source>
</evidence>